<dbReference type="InterPro" id="IPR009664">
    <property type="entry name" value="Ppnp"/>
</dbReference>
<reference evidence="4 5" key="1">
    <citation type="journal article" date="2022" name="IScience">
        <title>An ultrasensitive nanofiber-based assay for enzymatic hydrolysis and deep-sea microbial degradation of cellulose.</title>
        <authorList>
            <person name="Tsudome M."/>
            <person name="Tachioka M."/>
            <person name="Miyazaki M."/>
            <person name="Uchimura K."/>
            <person name="Tsuda M."/>
            <person name="Takaki Y."/>
            <person name="Deguchi S."/>
        </authorList>
    </citation>
    <scope>NUCLEOTIDE SEQUENCE [LARGE SCALE GENOMIC DNA]</scope>
    <source>
        <strain evidence="4 5">GE09</strain>
    </source>
</reference>
<dbReference type="EMBL" id="AP023086">
    <property type="protein sequence ID" value="BCD98942.1"/>
    <property type="molecule type" value="Genomic_DNA"/>
</dbReference>
<dbReference type="EC" id="2.4.2.2" evidence="3"/>
<sequence>MITVNEYFDGKVKSMAINSGSLPATIGVMLAGDYTFGTDKKEIMTVVQGELTVTLPGESAARTFRNGQVFEVPANSSFDVTVAIDTAYLCQYCD</sequence>
<evidence type="ECO:0000256" key="1">
    <source>
        <dbReference type="ARBA" id="ARBA00022676"/>
    </source>
</evidence>
<evidence type="ECO:0000256" key="3">
    <source>
        <dbReference type="HAMAP-Rule" id="MF_01537"/>
    </source>
</evidence>
<name>A0AAN2BLD3_9GAMM</name>
<dbReference type="HAMAP" id="MF_01537">
    <property type="entry name" value="Nucleos_phosphorylase_PpnP"/>
    <property type="match status" value="1"/>
</dbReference>
<dbReference type="InterPro" id="IPR014710">
    <property type="entry name" value="RmlC-like_jellyroll"/>
</dbReference>
<keyword evidence="1 3" id="KW-0328">Glycosyltransferase</keyword>
<evidence type="ECO:0000256" key="2">
    <source>
        <dbReference type="ARBA" id="ARBA00022679"/>
    </source>
</evidence>
<proteinExistence type="inferred from homology"/>
<dbReference type="AlphaFoldDB" id="A0AAN2BLD3"/>
<gene>
    <name evidence="3" type="primary">ppnP</name>
    <name evidence="4" type="ORF">MARGE09_P3143</name>
</gene>
<comment type="catalytic activity">
    <reaction evidence="3">
        <text>guanosine + phosphate = alpha-D-ribose 1-phosphate + guanine</text>
        <dbReference type="Rhea" id="RHEA:13233"/>
        <dbReference type="ChEBI" id="CHEBI:16235"/>
        <dbReference type="ChEBI" id="CHEBI:16750"/>
        <dbReference type="ChEBI" id="CHEBI:43474"/>
        <dbReference type="ChEBI" id="CHEBI:57720"/>
        <dbReference type="EC" id="2.4.2.1"/>
    </reaction>
</comment>
<dbReference type="FunFam" id="2.60.120.10:FF:000016">
    <property type="entry name" value="Pyrimidine/purine nucleoside phosphorylase"/>
    <property type="match status" value="1"/>
</dbReference>
<comment type="catalytic activity">
    <reaction evidence="3">
        <text>adenosine + phosphate = alpha-D-ribose 1-phosphate + adenine</text>
        <dbReference type="Rhea" id="RHEA:27642"/>
        <dbReference type="ChEBI" id="CHEBI:16335"/>
        <dbReference type="ChEBI" id="CHEBI:16708"/>
        <dbReference type="ChEBI" id="CHEBI:43474"/>
        <dbReference type="ChEBI" id="CHEBI:57720"/>
        <dbReference type="EC" id="2.4.2.1"/>
    </reaction>
</comment>
<accession>A0AAN2BLD3</accession>
<dbReference type="EC" id="2.4.2.1" evidence="3"/>
<dbReference type="PANTHER" id="PTHR36540">
    <property type="entry name" value="PYRIMIDINE/PURINE NUCLEOSIDE PHOSPHORYLASE"/>
    <property type="match status" value="1"/>
</dbReference>
<comment type="catalytic activity">
    <reaction evidence="3">
        <text>thymidine + phosphate = 2-deoxy-alpha-D-ribose 1-phosphate + thymine</text>
        <dbReference type="Rhea" id="RHEA:16037"/>
        <dbReference type="ChEBI" id="CHEBI:17748"/>
        <dbReference type="ChEBI" id="CHEBI:17821"/>
        <dbReference type="ChEBI" id="CHEBI:43474"/>
        <dbReference type="ChEBI" id="CHEBI:57259"/>
        <dbReference type="EC" id="2.4.2.2"/>
    </reaction>
</comment>
<dbReference type="SUPFAM" id="SSF51182">
    <property type="entry name" value="RmlC-like cupins"/>
    <property type="match status" value="1"/>
</dbReference>
<comment type="function">
    <text evidence="3">Catalyzes the phosphorolysis of diverse nucleosides, yielding D-ribose 1-phosphate and the respective free bases. Can use uridine, adenosine, guanosine, cytidine, thymidine, inosine and xanthosine as substrates. Also catalyzes the reverse reactions.</text>
</comment>
<protein>
    <recommendedName>
        <fullName evidence="3">Pyrimidine/purine nucleoside phosphorylase</fullName>
        <ecNumber evidence="3">2.4.2.1</ecNumber>
        <ecNumber evidence="3">2.4.2.2</ecNumber>
    </recommendedName>
    <alternativeName>
        <fullName evidence="3">Adenosine phosphorylase</fullName>
    </alternativeName>
    <alternativeName>
        <fullName evidence="3">Cytidine phosphorylase</fullName>
    </alternativeName>
    <alternativeName>
        <fullName evidence="3">Guanosine phosphorylase</fullName>
    </alternativeName>
    <alternativeName>
        <fullName evidence="3">Inosine phosphorylase</fullName>
    </alternativeName>
    <alternativeName>
        <fullName evidence="3">Thymidine phosphorylase</fullName>
    </alternativeName>
    <alternativeName>
        <fullName evidence="3">Uridine phosphorylase</fullName>
    </alternativeName>
    <alternativeName>
        <fullName evidence="3">Xanthosine phosphorylase</fullName>
    </alternativeName>
</protein>
<comment type="catalytic activity">
    <reaction evidence="3">
        <text>xanthosine + phosphate = alpha-D-ribose 1-phosphate + xanthine</text>
        <dbReference type="Rhea" id="RHEA:27638"/>
        <dbReference type="ChEBI" id="CHEBI:17712"/>
        <dbReference type="ChEBI" id="CHEBI:18107"/>
        <dbReference type="ChEBI" id="CHEBI:43474"/>
        <dbReference type="ChEBI" id="CHEBI:57720"/>
        <dbReference type="EC" id="2.4.2.1"/>
    </reaction>
</comment>
<dbReference type="GO" id="GO:0004731">
    <property type="term" value="F:purine-nucleoside phosphorylase activity"/>
    <property type="evidence" value="ECO:0007669"/>
    <property type="project" value="UniProtKB-UniRule"/>
</dbReference>
<organism evidence="4 5">
    <name type="scientific">Marinagarivorans cellulosilyticus</name>
    <dbReference type="NCBI Taxonomy" id="2721545"/>
    <lineage>
        <taxon>Bacteria</taxon>
        <taxon>Pseudomonadati</taxon>
        <taxon>Pseudomonadota</taxon>
        <taxon>Gammaproteobacteria</taxon>
        <taxon>Cellvibrionales</taxon>
        <taxon>Cellvibrionaceae</taxon>
        <taxon>Marinagarivorans</taxon>
    </lineage>
</organism>
<comment type="catalytic activity">
    <reaction evidence="3">
        <text>a purine D-ribonucleoside + phosphate = a purine nucleobase + alpha-D-ribose 1-phosphate</text>
        <dbReference type="Rhea" id="RHEA:19805"/>
        <dbReference type="ChEBI" id="CHEBI:26386"/>
        <dbReference type="ChEBI" id="CHEBI:43474"/>
        <dbReference type="ChEBI" id="CHEBI:57720"/>
        <dbReference type="ChEBI" id="CHEBI:142355"/>
        <dbReference type="EC" id="2.4.2.1"/>
    </reaction>
</comment>
<dbReference type="Proteomes" id="UP001320119">
    <property type="component" value="Chromosome"/>
</dbReference>
<comment type="catalytic activity">
    <reaction evidence="3">
        <text>inosine + phosphate = alpha-D-ribose 1-phosphate + hypoxanthine</text>
        <dbReference type="Rhea" id="RHEA:27646"/>
        <dbReference type="ChEBI" id="CHEBI:17368"/>
        <dbReference type="ChEBI" id="CHEBI:17596"/>
        <dbReference type="ChEBI" id="CHEBI:43474"/>
        <dbReference type="ChEBI" id="CHEBI:57720"/>
        <dbReference type="EC" id="2.4.2.1"/>
    </reaction>
</comment>
<evidence type="ECO:0000313" key="4">
    <source>
        <dbReference type="EMBL" id="BCD98942.1"/>
    </source>
</evidence>
<dbReference type="GO" id="GO:0005829">
    <property type="term" value="C:cytosol"/>
    <property type="evidence" value="ECO:0007669"/>
    <property type="project" value="TreeGrafter"/>
</dbReference>
<dbReference type="PANTHER" id="PTHR36540:SF1">
    <property type="entry name" value="PYRIMIDINE_PURINE NUCLEOSIDE PHOSPHORYLASE"/>
    <property type="match status" value="1"/>
</dbReference>
<dbReference type="InterPro" id="IPR011051">
    <property type="entry name" value="RmlC_Cupin_sf"/>
</dbReference>
<comment type="similarity">
    <text evidence="3">Belongs to the nucleoside phosphorylase PpnP family.</text>
</comment>
<dbReference type="RefSeq" id="WP_236983686.1">
    <property type="nucleotide sequence ID" value="NZ_AP023086.1"/>
</dbReference>
<dbReference type="Gene3D" id="2.60.120.10">
    <property type="entry name" value="Jelly Rolls"/>
    <property type="match status" value="1"/>
</dbReference>
<keyword evidence="5" id="KW-1185">Reference proteome</keyword>
<dbReference type="Pfam" id="PF06865">
    <property type="entry name" value="Ppnp"/>
    <property type="match status" value="1"/>
</dbReference>
<dbReference type="KEGG" id="marq:MARGE09_P3143"/>
<evidence type="ECO:0000313" key="5">
    <source>
        <dbReference type="Proteomes" id="UP001320119"/>
    </source>
</evidence>
<comment type="catalytic activity">
    <reaction evidence="3">
        <text>uridine + phosphate = alpha-D-ribose 1-phosphate + uracil</text>
        <dbReference type="Rhea" id="RHEA:24388"/>
        <dbReference type="ChEBI" id="CHEBI:16704"/>
        <dbReference type="ChEBI" id="CHEBI:17568"/>
        <dbReference type="ChEBI" id="CHEBI:43474"/>
        <dbReference type="ChEBI" id="CHEBI:57720"/>
        <dbReference type="EC" id="2.4.2.2"/>
    </reaction>
</comment>
<comment type="catalytic activity">
    <reaction evidence="3">
        <text>cytidine + phosphate = cytosine + alpha-D-ribose 1-phosphate</text>
        <dbReference type="Rhea" id="RHEA:52540"/>
        <dbReference type="ChEBI" id="CHEBI:16040"/>
        <dbReference type="ChEBI" id="CHEBI:17562"/>
        <dbReference type="ChEBI" id="CHEBI:43474"/>
        <dbReference type="ChEBI" id="CHEBI:57720"/>
        <dbReference type="EC" id="2.4.2.2"/>
    </reaction>
</comment>
<keyword evidence="2 3" id="KW-0808">Transferase</keyword>
<dbReference type="GO" id="GO:0016154">
    <property type="term" value="F:pyrimidine-nucleoside phosphorylase activity"/>
    <property type="evidence" value="ECO:0007669"/>
    <property type="project" value="UniProtKB-UniRule"/>
</dbReference>
<dbReference type="CDD" id="cd20296">
    <property type="entry name" value="cupin_PpnP-like"/>
    <property type="match status" value="1"/>
</dbReference>